<sequence length="236" mass="25789">MEVLGLLVGGTTVLLSIILLTSLCLNCMRSSSSHSIITENHDNDDYTQPIGSFMVTRSGTEAYPTRDNFHTLSPRLNPAPYVSQSPSPVTRPICSTNTDDDQSSADEYVNTEEEDDRAYIHVLPSEAGPNASANQSKLSLCPSHSSQGQDSNEYINVDPQHTKDNPTHEGLNDESDRNSEEDYQNVSPVQVRCISTEFQHNMSGTDSEPEPQTFLIGSQASLDSDDDLDSGAYVNV</sequence>
<proteinExistence type="predicted"/>
<accession>A0AAV6FL75</accession>
<keyword evidence="2" id="KW-0472">Membrane</keyword>
<feature type="compositionally biased region" description="Acidic residues" evidence="1">
    <location>
        <begin position="98"/>
        <end position="113"/>
    </location>
</feature>
<keyword evidence="4" id="KW-1185">Reference proteome</keyword>
<gene>
    <name evidence="3" type="ORF">AALO_G00284010</name>
</gene>
<evidence type="ECO:0000256" key="1">
    <source>
        <dbReference type="SAM" id="MobiDB-lite"/>
    </source>
</evidence>
<feature type="region of interest" description="Disordered" evidence="1">
    <location>
        <begin position="217"/>
        <end position="236"/>
    </location>
</feature>
<feature type="transmembrane region" description="Helical" evidence="2">
    <location>
        <begin position="6"/>
        <end position="25"/>
    </location>
</feature>
<name>A0AAV6FL75_9TELE</name>
<evidence type="ECO:0008006" key="5">
    <source>
        <dbReference type="Google" id="ProtNLM"/>
    </source>
</evidence>
<feature type="compositionally biased region" description="Polar residues" evidence="1">
    <location>
        <begin position="131"/>
        <end position="154"/>
    </location>
</feature>
<feature type="compositionally biased region" description="Polar residues" evidence="1">
    <location>
        <begin position="82"/>
        <end position="97"/>
    </location>
</feature>
<organism evidence="3 4">
    <name type="scientific">Alosa alosa</name>
    <name type="common">allis shad</name>
    <dbReference type="NCBI Taxonomy" id="278164"/>
    <lineage>
        <taxon>Eukaryota</taxon>
        <taxon>Metazoa</taxon>
        <taxon>Chordata</taxon>
        <taxon>Craniata</taxon>
        <taxon>Vertebrata</taxon>
        <taxon>Euteleostomi</taxon>
        <taxon>Actinopterygii</taxon>
        <taxon>Neopterygii</taxon>
        <taxon>Teleostei</taxon>
        <taxon>Clupei</taxon>
        <taxon>Clupeiformes</taxon>
        <taxon>Clupeoidei</taxon>
        <taxon>Clupeidae</taxon>
        <taxon>Alosa</taxon>
    </lineage>
</organism>
<feature type="compositionally biased region" description="Basic and acidic residues" evidence="1">
    <location>
        <begin position="160"/>
        <end position="180"/>
    </location>
</feature>
<evidence type="ECO:0000313" key="4">
    <source>
        <dbReference type="Proteomes" id="UP000823561"/>
    </source>
</evidence>
<dbReference type="Proteomes" id="UP000823561">
    <property type="component" value="Chromosome 22"/>
</dbReference>
<dbReference type="AlphaFoldDB" id="A0AAV6FL75"/>
<evidence type="ECO:0000313" key="3">
    <source>
        <dbReference type="EMBL" id="KAG5263229.1"/>
    </source>
</evidence>
<comment type="caution">
    <text evidence="3">The sequence shown here is derived from an EMBL/GenBank/DDBJ whole genome shotgun (WGS) entry which is preliminary data.</text>
</comment>
<dbReference type="EMBL" id="JADWDJ010000022">
    <property type="protein sequence ID" value="KAG5263229.1"/>
    <property type="molecule type" value="Genomic_DNA"/>
</dbReference>
<reference evidence="3" key="1">
    <citation type="submission" date="2020-10" db="EMBL/GenBank/DDBJ databases">
        <title>Chromosome-scale genome assembly of the Allis shad, Alosa alosa.</title>
        <authorList>
            <person name="Margot Z."/>
            <person name="Christophe K."/>
            <person name="Cabau C."/>
            <person name="Louis A."/>
            <person name="Berthelot C."/>
            <person name="Parey E."/>
            <person name="Roest Crollius H."/>
            <person name="Montfort J."/>
            <person name="Robinson-Rechavi M."/>
            <person name="Bucao C."/>
            <person name="Bouchez O."/>
            <person name="Gislard M."/>
            <person name="Lluch J."/>
            <person name="Milhes M."/>
            <person name="Lampietro C."/>
            <person name="Lopez Roques C."/>
            <person name="Donnadieu C."/>
            <person name="Braasch I."/>
            <person name="Desvignes T."/>
            <person name="Postlethwait J."/>
            <person name="Bobe J."/>
            <person name="Guiguen Y."/>
        </authorList>
    </citation>
    <scope>NUCLEOTIDE SEQUENCE</scope>
    <source>
        <strain evidence="3">M-15738</strain>
        <tissue evidence="3">Blood</tissue>
    </source>
</reference>
<protein>
    <recommendedName>
        <fullName evidence="5">Linker for activation of T-cells family member 1</fullName>
    </recommendedName>
</protein>
<feature type="region of interest" description="Disordered" evidence="1">
    <location>
        <begin position="126"/>
        <end position="186"/>
    </location>
</feature>
<evidence type="ECO:0000256" key="2">
    <source>
        <dbReference type="SAM" id="Phobius"/>
    </source>
</evidence>
<keyword evidence="2" id="KW-1133">Transmembrane helix</keyword>
<keyword evidence="2" id="KW-0812">Transmembrane</keyword>
<feature type="region of interest" description="Disordered" evidence="1">
    <location>
        <begin position="71"/>
        <end position="113"/>
    </location>
</feature>